<reference evidence="2 3" key="2">
    <citation type="journal article" date="2017" name="Nature">
        <title>The Apostasia genome and the evolution of orchids.</title>
        <authorList>
            <person name="Zhang G.Q."/>
            <person name="Liu K.W."/>
            <person name="Li Z."/>
            <person name="Lohaus R."/>
            <person name="Hsiao Y.Y."/>
            <person name="Niu S.C."/>
            <person name="Wang J.Y."/>
            <person name="Lin Y.C."/>
            <person name="Xu Q."/>
            <person name="Chen L.J."/>
            <person name="Yoshida K."/>
            <person name="Fujiwara S."/>
            <person name="Wang Z.W."/>
            <person name="Zhang Y.Q."/>
            <person name="Mitsuda N."/>
            <person name="Wang M."/>
            <person name="Liu G.H."/>
            <person name="Pecoraro L."/>
            <person name="Huang H.X."/>
            <person name="Xiao X.J."/>
            <person name="Lin M."/>
            <person name="Wu X.Y."/>
            <person name="Wu W.L."/>
            <person name="Chen Y.Y."/>
            <person name="Chang S.B."/>
            <person name="Sakamoto S."/>
            <person name="Ohme-Takagi M."/>
            <person name="Yagi M."/>
            <person name="Zeng S.J."/>
            <person name="Shen C.Y."/>
            <person name="Yeh C.M."/>
            <person name="Luo Y.B."/>
            <person name="Tsai W.C."/>
            <person name="Van de Peer Y."/>
            <person name="Liu Z.J."/>
        </authorList>
    </citation>
    <scope>NUCLEOTIDE SEQUENCE [LARGE SCALE GENOMIC DNA]</scope>
    <source>
        <tissue evidence="2">The whole plant</tissue>
    </source>
</reference>
<dbReference type="AlphaFoldDB" id="A0A2I0W8E1"/>
<protein>
    <submittedName>
        <fullName evidence="2">Uncharacterized protein</fullName>
    </submittedName>
</protein>
<evidence type="ECO:0000256" key="1">
    <source>
        <dbReference type="SAM" id="MobiDB-lite"/>
    </source>
</evidence>
<organism evidence="2 3">
    <name type="scientific">Dendrobium catenatum</name>
    <dbReference type="NCBI Taxonomy" id="906689"/>
    <lineage>
        <taxon>Eukaryota</taxon>
        <taxon>Viridiplantae</taxon>
        <taxon>Streptophyta</taxon>
        <taxon>Embryophyta</taxon>
        <taxon>Tracheophyta</taxon>
        <taxon>Spermatophyta</taxon>
        <taxon>Magnoliopsida</taxon>
        <taxon>Liliopsida</taxon>
        <taxon>Asparagales</taxon>
        <taxon>Orchidaceae</taxon>
        <taxon>Epidendroideae</taxon>
        <taxon>Malaxideae</taxon>
        <taxon>Dendrobiinae</taxon>
        <taxon>Dendrobium</taxon>
    </lineage>
</organism>
<keyword evidence="3" id="KW-1185">Reference proteome</keyword>
<reference evidence="2 3" key="1">
    <citation type="journal article" date="2016" name="Sci. Rep.">
        <title>The Dendrobium catenatum Lindl. genome sequence provides insights into polysaccharide synthase, floral development and adaptive evolution.</title>
        <authorList>
            <person name="Zhang G.Q."/>
            <person name="Xu Q."/>
            <person name="Bian C."/>
            <person name="Tsai W.C."/>
            <person name="Yeh C.M."/>
            <person name="Liu K.W."/>
            <person name="Yoshida K."/>
            <person name="Zhang L.S."/>
            <person name="Chang S.B."/>
            <person name="Chen F."/>
            <person name="Shi Y."/>
            <person name="Su Y.Y."/>
            <person name="Zhang Y.Q."/>
            <person name="Chen L.J."/>
            <person name="Yin Y."/>
            <person name="Lin M."/>
            <person name="Huang H."/>
            <person name="Deng H."/>
            <person name="Wang Z.W."/>
            <person name="Zhu S.L."/>
            <person name="Zhao X."/>
            <person name="Deng C."/>
            <person name="Niu S.C."/>
            <person name="Huang J."/>
            <person name="Wang M."/>
            <person name="Liu G.H."/>
            <person name="Yang H.J."/>
            <person name="Xiao X.J."/>
            <person name="Hsiao Y.Y."/>
            <person name="Wu W.L."/>
            <person name="Chen Y.Y."/>
            <person name="Mitsuda N."/>
            <person name="Ohme-Takagi M."/>
            <person name="Luo Y.B."/>
            <person name="Van de Peer Y."/>
            <person name="Liu Z.J."/>
        </authorList>
    </citation>
    <scope>NUCLEOTIDE SEQUENCE [LARGE SCALE GENOMIC DNA]</scope>
    <source>
        <tissue evidence="2">The whole plant</tissue>
    </source>
</reference>
<feature type="region of interest" description="Disordered" evidence="1">
    <location>
        <begin position="81"/>
        <end position="114"/>
    </location>
</feature>
<gene>
    <name evidence="2" type="ORF">MA16_Dca013791</name>
</gene>
<feature type="compositionally biased region" description="Basic and acidic residues" evidence="1">
    <location>
        <begin position="84"/>
        <end position="105"/>
    </location>
</feature>
<accession>A0A2I0W8E1</accession>
<sequence>MEEGEINNSELSQDVFKKGKGCLRTQVSHKGLPANSSTPYHKIEDKIQEVVRKKLIIHNSTAVVEVHVDLNSKNKFSTLQTISEEEKTDPSKDYPLDEREEKEMGTDDNSVKNNIDQKDLMENPVYGEENDHGDLVDGGIHKGKLVVVDDCLLEQEEVNELNAITLEHIVVEE</sequence>
<dbReference type="EMBL" id="KZ502849">
    <property type="protein sequence ID" value="PKU71910.1"/>
    <property type="molecule type" value="Genomic_DNA"/>
</dbReference>
<name>A0A2I0W8E1_9ASPA</name>
<evidence type="ECO:0000313" key="2">
    <source>
        <dbReference type="EMBL" id="PKU71910.1"/>
    </source>
</evidence>
<evidence type="ECO:0000313" key="3">
    <source>
        <dbReference type="Proteomes" id="UP000233837"/>
    </source>
</evidence>
<dbReference type="Proteomes" id="UP000233837">
    <property type="component" value="Unassembled WGS sequence"/>
</dbReference>
<proteinExistence type="predicted"/>